<keyword evidence="6 7" id="KW-0560">Oxidoreductase</keyword>
<evidence type="ECO:0000256" key="2">
    <source>
        <dbReference type="ARBA" id="ARBA00009539"/>
    </source>
</evidence>
<gene>
    <name evidence="9" type="ORF">KCG48_11050</name>
</gene>
<evidence type="ECO:0000256" key="5">
    <source>
        <dbReference type="ARBA" id="ARBA00022857"/>
    </source>
</evidence>
<evidence type="ECO:0000256" key="4">
    <source>
        <dbReference type="ARBA" id="ARBA00022563"/>
    </source>
</evidence>
<keyword evidence="5 7" id="KW-0521">NADP</keyword>
<dbReference type="PRINTS" id="PR00070">
    <property type="entry name" value="DHFR"/>
</dbReference>
<dbReference type="GO" id="GO:0050661">
    <property type="term" value="F:NADP binding"/>
    <property type="evidence" value="ECO:0007669"/>
    <property type="project" value="InterPro"/>
</dbReference>
<comment type="function">
    <text evidence="7">Key enzyme in folate metabolism. Catalyzes an essential reaction for de novo glycine and purine synthesis, and for DNA precursor synthesis.</text>
</comment>
<dbReference type="PIRSF" id="PIRSF000194">
    <property type="entry name" value="DHFR"/>
    <property type="match status" value="1"/>
</dbReference>
<dbReference type="AlphaFoldDB" id="A0A941HRC9"/>
<dbReference type="RefSeq" id="WP_211802285.1">
    <property type="nucleotide sequence ID" value="NZ_JAGSCS010000016.1"/>
</dbReference>
<dbReference type="PROSITE" id="PS51330">
    <property type="entry name" value="DHFR_2"/>
    <property type="match status" value="1"/>
</dbReference>
<dbReference type="InterPro" id="IPR001796">
    <property type="entry name" value="DHFR_dom"/>
</dbReference>
<keyword evidence="10" id="KW-1185">Reference proteome</keyword>
<dbReference type="SUPFAM" id="SSF53597">
    <property type="entry name" value="Dihydrofolate reductase-like"/>
    <property type="match status" value="1"/>
</dbReference>
<dbReference type="InterPro" id="IPR012259">
    <property type="entry name" value="DHFR"/>
</dbReference>
<accession>A0A941HRC9</accession>
<name>A0A941HRC9_9CLOT</name>
<evidence type="ECO:0000256" key="6">
    <source>
        <dbReference type="ARBA" id="ARBA00023002"/>
    </source>
</evidence>
<dbReference type="CDD" id="cd00209">
    <property type="entry name" value="DHFR"/>
    <property type="match status" value="1"/>
</dbReference>
<dbReference type="PANTHER" id="PTHR48069">
    <property type="entry name" value="DIHYDROFOLATE REDUCTASE"/>
    <property type="match status" value="1"/>
</dbReference>
<dbReference type="PANTHER" id="PTHR48069:SF3">
    <property type="entry name" value="DIHYDROFOLATE REDUCTASE"/>
    <property type="match status" value="1"/>
</dbReference>
<dbReference type="Pfam" id="PF00186">
    <property type="entry name" value="DHFR_1"/>
    <property type="match status" value="1"/>
</dbReference>
<protein>
    <recommendedName>
        <fullName evidence="3 7">Dihydrofolate reductase</fullName>
        <ecNumber evidence="3 7">1.5.1.3</ecNumber>
    </recommendedName>
</protein>
<evidence type="ECO:0000256" key="1">
    <source>
        <dbReference type="ARBA" id="ARBA00004903"/>
    </source>
</evidence>
<comment type="caution">
    <text evidence="9">The sequence shown here is derived from an EMBL/GenBank/DDBJ whole genome shotgun (WGS) entry which is preliminary data.</text>
</comment>
<comment type="catalytic activity">
    <reaction evidence="7">
        <text>(6S)-5,6,7,8-tetrahydrofolate + NADP(+) = 7,8-dihydrofolate + NADPH + H(+)</text>
        <dbReference type="Rhea" id="RHEA:15009"/>
        <dbReference type="ChEBI" id="CHEBI:15378"/>
        <dbReference type="ChEBI" id="CHEBI:57451"/>
        <dbReference type="ChEBI" id="CHEBI:57453"/>
        <dbReference type="ChEBI" id="CHEBI:57783"/>
        <dbReference type="ChEBI" id="CHEBI:58349"/>
        <dbReference type="EC" id="1.5.1.3"/>
    </reaction>
</comment>
<dbReference type="GO" id="GO:0046452">
    <property type="term" value="P:dihydrofolate metabolic process"/>
    <property type="evidence" value="ECO:0007669"/>
    <property type="project" value="TreeGrafter"/>
</dbReference>
<dbReference type="GO" id="GO:0006730">
    <property type="term" value="P:one-carbon metabolic process"/>
    <property type="evidence" value="ECO:0007669"/>
    <property type="project" value="UniProtKB-KW"/>
</dbReference>
<comment type="pathway">
    <text evidence="1 7">Cofactor biosynthesis; tetrahydrofolate biosynthesis; 5,6,7,8-tetrahydrofolate from 7,8-dihydrofolate: step 1/1.</text>
</comment>
<feature type="domain" description="DHFR" evidence="8">
    <location>
        <begin position="1"/>
        <end position="159"/>
    </location>
</feature>
<dbReference type="GO" id="GO:0005829">
    <property type="term" value="C:cytosol"/>
    <property type="evidence" value="ECO:0007669"/>
    <property type="project" value="TreeGrafter"/>
</dbReference>
<dbReference type="InterPro" id="IPR024072">
    <property type="entry name" value="DHFR-like_dom_sf"/>
</dbReference>
<dbReference type="GO" id="GO:0046655">
    <property type="term" value="P:folic acid metabolic process"/>
    <property type="evidence" value="ECO:0007669"/>
    <property type="project" value="TreeGrafter"/>
</dbReference>
<evidence type="ECO:0000256" key="3">
    <source>
        <dbReference type="ARBA" id="ARBA00012856"/>
    </source>
</evidence>
<evidence type="ECO:0000313" key="10">
    <source>
        <dbReference type="Proteomes" id="UP000675379"/>
    </source>
</evidence>
<sequence length="162" mass="18580">MLSLIVATTYEGIIGHEGKLLWRIPTDLKFFKEKTLGHKILMGRKTFESLGKPLPGREHIVLTRDEHYAAPEGVTLIHRLEEVLPYAQGEEEVFLIGGGELFRQFMPLCQRLYITWVDQVFEGDTQFPLEKLADFTEVTSWQEVDELSGIPLTFSEYVPLNV</sequence>
<dbReference type="Proteomes" id="UP000675379">
    <property type="component" value="Unassembled WGS sequence"/>
</dbReference>
<evidence type="ECO:0000259" key="8">
    <source>
        <dbReference type="PROSITE" id="PS51330"/>
    </source>
</evidence>
<dbReference type="GO" id="GO:0004146">
    <property type="term" value="F:dihydrofolate reductase activity"/>
    <property type="evidence" value="ECO:0007669"/>
    <property type="project" value="UniProtKB-EC"/>
</dbReference>
<dbReference type="EMBL" id="JAGSCS010000016">
    <property type="protein sequence ID" value="MBR0576865.1"/>
    <property type="molecule type" value="Genomic_DNA"/>
</dbReference>
<keyword evidence="4 7" id="KW-0554">One-carbon metabolism</keyword>
<evidence type="ECO:0000313" key="9">
    <source>
        <dbReference type="EMBL" id="MBR0576865.1"/>
    </source>
</evidence>
<evidence type="ECO:0000256" key="7">
    <source>
        <dbReference type="PIRNR" id="PIRNR000194"/>
    </source>
</evidence>
<dbReference type="Gene3D" id="3.40.430.10">
    <property type="entry name" value="Dihydrofolate Reductase, subunit A"/>
    <property type="match status" value="1"/>
</dbReference>
<organism evidence="9 10">
    <name type="scientific">Proteiniclasticum sediminis</name>
    <dbReference type="NCBI Taxonomy" id="2804028"/>
    <lineage>
        <taxon>Bacteria</taxon>
        <taxon>Bacillati</taxon>
        <taxon>Bacillota</taxon>
        <taxon>Clostridia</taxon>
        <taxon>Eubacteriales</taxon>
        <taxon>Clostridiaceae</taxon>
        <taxon>Proteiniclasticum</taxon>
    </lineage>
</organism>
<proteinExistence type="inferred from homology"/>
<reference evidence="9" key="1">
    <citation type="submission" date="2021-04" db="EMBL/GenBank/DDBJ databases">
        <title>Proteiniclasticum sedimins sp. nov., an obligate anaerobic bacterium isolated from anaerobic sludge.</title>
        <authorList>
            <person name="Liu J."/>
        </authorList>
    </citation>
    <scope>NUCLEOTIDE SEQUENCE</scope>
    <source>
        <strain evidence="9">BAD-10</strain>
    </source>
</reference>
<comment type="similarity">
    <text evidence="2 7">Belongs to the dihydrofolate reductase family.</text>
</comment>
<dbReference type="GO" id="GO:0046654">
    <property type="term" value="P:tetrahydrofolate biosynthetic process"/>
    <property type="evidence" value="ECO:0007669"/>
    <property type="project" value="InterPro"/>
</dbReference>
<dbReference type="EC" id="1.5.1.3" evidence="3 7"/>